<sequence>MGPEVSAGNSRAIGPCGSGGPLSTPGPLLGSSSSSPPPQIVINPARQKMVQKLALYEDGVLDSLQLLSSSSLPGTPRTVLCSRAAGLWATRSLRSDGAQVGPPLPEPVTPSNGSREPGRPPRLLWEVVYPGYSPVPAPSPPPDDTHLPLAWGYQQPPQPRSIPGAVRRSAA</sequence>
<accession>A0AB34GRK5</accession>
<organism evidence="2 4">
    <name type="scientific">Eschrichtius robustus</name>
    <name type="common">California gray whale</name>
    <name type="synonym">Eschrichtius gibbosus</name>
    <dbReference type="NCBI Taxonomy" id="9764"/>
    <lineage>
        <taxon>Eukaryota</taxon>
        <taxon>Metazoa</taxon>
        <taxon>Chordata</taxon>
        <taxon>Craniata</taxon>
        <taxon>Vertebrata</taxon>
        <taxon>Euteleostomi</taxon>
        <taxon>Mammalia</taxon>
        <taxon>Eutheria</taxon>
        <taxon>Laurasiatheria</taxon>
        <taxon>Artiodactyla</taxon>
        <taxon>Whippomorpha</taxon>
        <taxon>Cetacea</taxon>
        <taxon>Mysticeti</taxon>
        <taxon>Eschrichtiidae</taxon>
        <taxon>Eschrichtius</taxon>
    </lineage>
</organism>
<reference evidence="2 4" key="1">
    <citation type="submission" date="2022-11" db="EMBL/GenBank/DDBJ databases">
        <title>Whole genome sequence of Eschrichtius robustus ER-17-0199.</title>
        <authorList>
            <person name="Bruniche-Olsen A."/>
            <person name="Black A.N."/>
            <person name="Fields C.J."/>
            <person name="Walden K."/>
            <person name="Dewoody J.A."/>
        </authorList>
    </citation>
    <scope>NUCLEOTIDE SEQUENCE [LARGE SCALE GENOMIC DNA]</scope>
    <source>
        <strain evidence="2">ER-17-0199</strain>
        <tissue evidence="2">Blubber</tissue>
    </source>
</reference>
<keyword evidence="4" id="KW-1185">Reference proteome</keyword>
<evidence type="ECO:0000313" key="2">
    <source>
        <dbReference type="EMBL" id="KAJ8782129.1"/>
    </source>
</evidence>
<feature type="compositionally biased region" description="Pro residues" evidence="1">
    <location>
        <begin position="133"/>
        <end position="142"/>
    </location>
</feature>
<dbReference type="Proteomes" id="UP001159641">
    <property type="component" value="Unassembled WGS sequence"/>
</dbReference>
<protein>
    <submittedName>
        <fullName evidence="2">Uncharacterized protein</fullName>
    </submittedName>
</protein>
<dbReference type="EMBL" id="JAIQCJ010000291">
    <property type="protein sequence ID" value="KAJ8796921.1"/>
    <property type="molecule type" value="Genomic_DNA"/>
</dbReference>
<comment type="caution">
    <text evidence="2">The sequence shown here is derived from an EMBL/GenBank/DDBJ whole genome shotgun (WGS) entry which is preliminary data.</text>
</comment>
<feature type="compositionally biased region" description="Low complexity" evidence="1">
    <location>
        <begin position="21"/>
        <end position="34"/>
    </location>
</feature>
<dbReference type="EMBL" id="JAIQCJ010002130">
    <property type="protein sequence ID" value="KAJ8782129.1"/>
    <property type="molecule type" value="Genomic_DNA"/>
</dbReference>
<proteinExistence type="predicted"/>
<name>A0AB34GRK5_ESCRO</name>
<feature type="region of interest" description="Disordered" evidence="1">
    <location>
        <begin position="93"/>
        <end position="171"/>
    </location>
</feature>
<evidence type="ECO:0000313" key="4">
    <source>
        <dbReference type="Proteomes" id="UP001159641"/>
    </source>
</evidence>
<gene>
    <name evidence="3" type="ORF">J1605_001992</name>
    <name evidence="2" type="ORF">J1605_010459</name>
</gene>
<evidence type="ECO:0000313" key="3">
    <source>
        <dbReference type="EMBL" id="KAJ8796921.1"/>
    </source>
</evidence>
<feature type="region of interest" description="Disordered" evidence="1">
    <location>
        <begin position="1"/>
        <end position="41"/>
    </location>
</feature>
<evidence type="ECO:0000256" key="1">
    <source>
        <dbReference type="SAM" id="MobiDB-lite"/>
    </source>
</evidence>
<dbReference type="AlphaFoldDB" id="A0AB34GRK5"/>